<evidence type="ECO:0000256" key="8">
    <source>
        <dbReference type="ARBA" id="ARBA00050293"/>
    </source>
</evidence>
<dbReference type="GO" id="GO:0005886">
    <property type="term" value="C:plasma membrane"/>
    <property type="evidence" value="ECO:0007669"/>
    <property type="project" value="UniProtKB-SubCell"/>
</dbReference>
<dbReference type="HAMAP" id="MF_00071">
    <property type="entry name" value="LepA"/>
    <property type="match status" value="1"/>
</dbReference>
<dbReference type="PANTHER" id="PTHR43512">
    <property type="entry name" value="TRANSLATION FACTOR GUF1-RELATED"/>
    <property type="match status" value="1"/>
</dbReference>
<dbReference type="Gene3D" id="3.30.70.240">
    <property type="match status" value="1"/>
</dbReference>
<comment type="function">
    <text evidence="9 12">Required for accurate and efficient protein synthesis under certain stress conditions. May act as a fidelity factor of the translation reaction, by catalyzing a one-codon backward translocation of tRNAs on improperly translocated ribosomes. Back-translocation proceeds from a post-translocation (POST) complex to a pre-translocation (PRE) complex, thus giving elongation factor G a second chance to translocate the tRNAs correctly. Binds to ribosomes in a GTP-dependent manner.</text>
</comment>
<comment type="subcellular location">
    <subcellularLocation>
        <location evidence="12">Cell membrane</location>
        <topology evidence="12">Peripheral membrane protein</topology>
        <orientation evidence="12">Cytoplasmic side</orientation>
    </subcellularLocation>
</comment>
<dbReference type="NCBIfam" id="TIGR01393">
    <property type="entry name" value="lepA"/>
    <property type="match status" value="1"/>
</dbReference>
<dbReference type="GO" id="GO:0043022">
    <property type="term" value="F:ribosome binding"/>
    <property type="evidence" value="ECO:0007669"/>
    <property type="project" value="UniProtKB-UniRule"/>
</dbReference>
<comment type="caution">
    <text evidence="14">The sequence shown here is derived from an EMBL/GenBank/DDBJ whole genome shotgun (WGS) entry which is preliminary data.</text>
</comment>
<feature type="binding site" evidence="12">
    <location>
        <begin position="130"/>
        <end position="133"/>
    </location>
    <ligand>
        <name>GTP</name>
        <dbReference type="ChEBI" id="CHEBI:37565"/>
    </ligand>
</feature>
<organism evidence="14 15">
    <name type="scientific">Candidatus Wildermuthbacteria bacterium RIFCSPHIGHO2_02_FULL_47_12</name>
    <dbReference type="NCBI Taxonomy" id="1802451"/>
    <lineage>
        <taxon>Bacteria</taxon>
        <taxon>Candidatus Wildermuthiibacteriota</taxon>
    </lineage>
</organism>
<dbReference type="STRING" id="1802451.A3C82_02475"/>
<evidence type="ECO:0000256" key="10">
    <source>
        <dbReference type="ARBA" id="ARBA00061052"/>
    </source>
</evidence>
<comment type="similarity">
    <text evidence="1 12">Belongs to the TRAFAC class translation factor GTPase superfamily. Classic translation factor GTPase family. LepA subfamily.</text>
</comment>
<sequence length="593" mass="66459">MSATRNFSIIAHIDHGKSTLADRFLELTGTVERRKMKEQFLDQMDLEREKGITIKMQPVRMRYTKDGQEYILNLIDTPGHADFSYEVSRSLAAVEGAILLVDATKGVQAQTLAHLHHAQEQNLVIVPAVNKIDSPLARTEEVAKEIASLLQVEESEILRISAKEGTRIQELLDAIIQRVPAPKGEADKPLRALIFDSVYDSFRGIIAYVRVMEGRVQGGEKISFCATKAQGQVKEVGYFLPQQAVGSFLSAGDIGYVATGLKDPKEVRIGDTITHEKDRVIALEGYQTPKPMVFASLYPQDVDDFDILKTALAQLQLNDPSFVFEQEAKEALGRGFRCGFLGVLHSEIIAERIQREFHIEMVVSRPSVEFHITDKMGKEHAVRTPADWLDANAIGEVAEPMAKLEVIAPVESFSFISQLLLQREGIQLGVINLAQDRLLLSYRIPLREIVGDLHDQLKSASKGLASMDYEVQEWERADVVKLEIHVAGKNEEALSIIVPRHKAYNEGKMLLEKLKDSLPKQQFEVALQAVTDGRVIARETIKAQRRDVTAPLYGGDVTRKRKLLEIQKKGKKELKAKGRVIIPTRVFLDLFRT</sequence>
<proteinExistence type="inferred from homology"/>
<dbReference type="InterPro" id="IPR031157">
    <property type="entry name" value="G_TR_CS"/>
</dbReference>
<protein>
    <recommendedName>
        <fullName evidence="11 12">Elongation factor 4</fullName>
        <shortName evidence="12">EF-4</shortName>
        <ecNumber evidence="11 12">3.6.5.n1</ecNumber>
    </recommendedName>
    <alternativeName>
        <fullName evidence="12">Ribosomal back-translocase LepA</fullName>
    </alternativeName>
</protein>
<dbReference type="InterPro" id="IPR041095">
    <property type="entry name" value="EFG_II"/>
</dbReference>
<dbReference type="InterPro" id="IPR000640">
    <property type="entry name" value="EFG_V-like"/>
</dbReference>
<comment type="similarity">
    <text evidence="10">Belongs to the GTP-binding elongation factor family. LepA subfamily.</text>
</comment>
<dbReference type="PROSITE" id="PS51722">
    <property type="entry name" value="G_TR_2"/>
    <property type="match status" value="1"/>
</dbReference>
<evidence type="ECO:0000256" key="5">
    <source>
        <dbReference type="ARBA" id="ARBA00022917"/>
    </source>
</evidence>
<feature type="binding site" evidence="12">
    <location>
        <begin position="14"/>
        <end position="19"/>
    </location>
    <ligand>
        <name>GTP</name>
        <dbReference type="ChEBI" id="CHEBI:37565"/>
    </ligand>
</feature>
<evidence type="ECO:0000313" key="15">
    <source>
        <dbReference type="Proteomes" id="UP000176901"/>
    </source>
</evidence>
<evidence type="ECO:0000256" key="6">
    <source>
        <dbReference type="ARBA" id="ARBA00023134"/>
    </source>
</evidence>
<dbReference type="Gene3D" id="3.30.70.2570">
    <property type="entry name" value="Elongation factor 4, C-terminal domain"/>
    <property type="match status" value="1"/>
</dbReference>
<dbReference type="NCBIfam" id="TIGR00231">
    <property type="entry name" value="small_GTP"/>
    <property type="match status" value="1"/>
</dbReference>
<evidence type="ECO:0000256" key="1">
    <source>
        <dbReference type="ARBA" id="ARBA00005454"/>
    </source>
</evidence>
<keyword evidence="6 12" id="KW-0342">GTP-binding</keyword>
<dbReference type="FunFam" id="3.40.50.300:FF:000078">
    <property type="entry name" value="Elongation factor 4"/>
    <property type="match status" value="1"/>
</dbReference>
<accession>A0A1G2R2I5</accession>
<keyword evidence="7 12" id="KW-0472">Membrane</keyword>
<dbReference type="CDD" id="cd01890">
    <property type="entry name" value="LepA"/>
    <property type="match status" value="1"/>
</dbReference>
<evidence type="ECO:0000256" key="7">
    <source>
        <dbReference type="ARBA" id="ARBA00023136"/>
    </source>
</evidence>
<keyword evidence="3 12" id="KW-0547">Nucleotide-binding</keyword>
<dbReference type="Pfam" id="PF06421">
    <property type="entry name" value="LepA_C"/>
    <property type="match status" value="1"/>
</dbReference>
<evidence type="ECO:0000256" key="4">
    <source>
        <dbReference type="ARBA" id="ARBA00022801"/>
    </source>
</evidence>
<evidence type="ECO:0000256" key="11">
    <source>
        <dbReference type="ARBA" id="ARBA00066744"/>
    </source>
</evidence>
<keyword evidence="4 12" id="KW-0378">Hydrolase</keyword>
<dbReference type="PROSITE" id="PS00301">
    <property type="entry name" value="G_TR_1"/>
    <property type="match status" value="1"/>
</dbReference>
<dbReference type="GO" id="GO:0005525">
    <property type="term" value="F:GTP binding"/>
    <property type="evidence" value="ECO:0007669"/>
    <property type="project" value="UniProtKB-UniRule"/>
</dbReference>
<evidence type="ECO:0000256" key="12">
    <source>
        <dbReference type="HAMAP-Rule" id="MF_00071"/>
    </source>
</evidence>
<dbReference type="GO" id="GO:0003746">
    <property type="term" value="F:translation elongation factor activity"/>
    <property type="evidence" value="ECO:0007669"/>
    <property type="project" value="UniProtKB-UniRule"/>
</dbReference>
<dbReference type="InterPro" id="IPR006297">
    <property type="entry name" value="EF-4"/>
</dbReference>
<dbReference type="FunFam" id="3.30.70.2570:FF:000001">
    <property type="entry name" value="Translation factor GUF1, mitochondrial"/>
    <property type="match status" value="1"/>
</dbReference>
<evidence type="ECO:0000256" key="2">
    <source>
        <dbReference type="ARBA" id="ARBA00022475"/>
    </source>
</evidence>
<dbReference type="GO" id="GO:0045727">
    <property type="term" value="P:positive regulation of translation"/>
    <property type="evidence" value="ECO:0007669"/>
    <property type="project" value="UniProtKB-UniRule"/>
</dbReference>
<dbReference type="GO" id="GO:0003924">
    <property type="term" value="F:GTPase activity"/>
    <property type="evidence" value="ECO:0007669"/>
    <property type="project" value="UniProtKB-UniRule"/>
</dbReference>
<dbReference type="PANTHER" id="PTHR43512:SF4">
    <property type="entry name" value="TRANSLATION FACTOR GUF1 HOMOLOG, CHLOROPLASTIC"/>
    <property type="match status" value="1"/>
</dbReference>
<dbReference type="PRINTS" id="PR00315">
    <property type="entry name" value="ELONGATNFCT"/>
</dbReference>
<feature type="domain" description="Tr-type G" evidence="13">
    <location>
        <begin position="2"/>
        <end position="183"/>
    </location>
</feature>
<dbReference type="InterPro" id="IPR013842">
    <property type="entry name" value="LepA_CTD"/>
</dbReference>
<dbReference type="Gene3D" id="2.40.30.10">
    <property type="entry name" value="Translation factors"/>
    <property type="match status" value="1"/>
</dbReference>
<dbReference type="InterPro" id="IPR009000">
    <property type="entry name" value="Transl_B-barrel_sf"/>
</dbReference>
<dbReference type="InterPro" id="IPR038363">
    <property type="entry name" value="LepA_C_sf"/>
</dbReference>
<dbReference type="EC" id="3.6.5.n1" evidence="11 12"/>
<dbReference type="InterPro" id="IPR027417">
    <property type="entry name" value="P-loop_NTPase"/>
</dbReference>
<dbReference type="Proteomes" id="UP000176901">
    <property type="component" value="Unassembled WGS sequence"/>
</dbReference>
<reference evidence="14 15" key="1">
    <citation type="journal article" date="2016" name="Nat. Commun.">
        <title>Thousands of microbial genomes shed light on interconnected biogeochemical processes in an aquifer system.</title>
        <authorList>
            <person name="Anantharaman K."/>
            <person name="Brown C.T."/>
            <person name="Hug L.A."/>
            <person name="Sharon I."/>
            <person name="Castelle C.J."/>
            <person name="Probst A.J."/>
            <person name="Thomas B.C."/>
            <person name="Singh A."/>
            <person name="Wilkins M.J."/>
            <person name="Karaoz U."/>
            <person name="Brodie E.L."/>
            <person name="Williams K.H."/>
            <person name="Hubbard S.S."/>
            <person name="Banfield J.F."/>
        </authorList>
    </citation>
    <scope>NUCLEOTIDE SEQUENCE [LARGE SCALE GENOMIC DNA]</scope>
</reference>
<evidence type="ECO:0000256" key="3">
    <source>
        <dbReference type="ARBA" id="ARBA00022741"/>
    </source>
</evidence>
<dbReference type="EMBL" id="MHTW01000018">
    <property type="protein sequence ID" value="OHA67094.1"/>
    <property type="molecule type" value="Genomic_DNA"/>
</dbReference>
<keyword evidence="14" id="KW-0251">Elongation factor</keyword>
<dbReference type="Pfam" id="PF00679">
    <property type="entry name" value="EFG_C"/>
    <property type="match status" value="1"/>
</dbReference>
<dbReference type="InterPro" id="IPR005225">
    <property type="entry name" value="Small_GTP-bd"/>
</dbReference>
<dbReference type="FunFam" id="2.40.30.10:FF:000015">
    <property type="entry name" value="Translation factor GUF1, mitochondrial"/>
    <property type="match status" value="1"/>
</dbReference>
<dbReference type="InterPro" id="IPR000795">
    <property type="entry name" value="T_Tr_GTP-bd_dom"/>
</dbReference>
<dbReference type="Gene3D" id="3.30.70.870">
    <property type="entry name" value="Elongation Factor G (Translational Gtpase), domain 3"/>
    <property type="match status" value="1"/>
</dbReference>
<dbReference type="SUPFAM" id="SSF52540">
    <property type="entry name" value="P-loop containing nucleoside triphosphate hydrolases"/>
    <property type="match status" value="1"/>
</dbReference>
<dbReference type="Pfam" id="PF14492">
    <property type="entry name" value="EFG_III"/>
    <property type="match status" value="1"/>
</dbReference>
<keyword evidence="2 12" id="KW-1003">Cell membrane</keyword>
<evidence type="ECO:0000259" key="13">
    <source>
        <dbReference type="PROSITE" id="PS51722"/>
    </source>
</evidence>
<name>A0A1G2R2I5_9BACT</name>
<dbReference type="SUPFAM" id="SSF54980">
    <property type="entry name" value="EF-G C-terminal domain-like"/>
    <property type="match status" value="2"/>
</dbReference>
<dbReference type="InterPro" id="IPR035647">
    <property type="entry name" value="EFG_III/V"/>
</dbReference>
<gene>
    <name evidence="12" type="primary">lepA</name>
    <name evidence="14" type="ORF">A3C82_02475</name>
</gene>
<dbReference type="Pfam" id="PF00009">
    <property type="entry name" value="GTP_EFTU"/>
    <property type="match status" value="1"/>
</dbReference>
<dbReference type="Gene3D" id="3.40.50.300">
    <property type="entry name" value="P-loop containing nucleotide triphosphate hydrolases"/>
    <property type="match status" value="1"/>
</dbReference>
<evidence type="ECO:0000313" key="14">
    <source>
        <dbReference type="EMBL" id="OHA67094.1"/>
    </source>
</evidence>
<comment type="catalytic activity">
    <reaction evidence="8 12">
        <text>GTP + H2O = GDP + phosphate + H(+)</text>
        <dbReference type="Rhea" id="RHEA:19669"/>
        <dbReference type="ChEBI" id="CHEBI:15377"/>
        <dbReference type="ChEBI" id="CHEBI:15378"/>
        <dbReference type="ChEBI" id="CHEBI:37565"/>
        <dbReference type="ChEBI" id="CHEBI:43474"/>
        <dbReference type="ChEBI" id="CHEBI:58189"/>
        <dbReference type="EC" id="3.6.5.n1"/>
    </reaction>
</comment>
<dbReference type="SUPFAM" id="SSF50447">
    <property type="entry name" value="Translation proteins"/>
    <property type="match status" value="1"/>
</dbReference>
<keyword evidence="5 12" id="KW-0648">Protein biosynthesis</keyword>
<dbReference type="AlphaFoldDB" id="A0A1G2R2I5"/>
<evidence type="ECO:0000256" key="9">
    <source>
        <dbReference type="ARBA" id="ARBA00057626"/>
    </source>
</evidence>
<dbReference type="CDD" id="cd03699">
    <property type="entry name" value="EF4_II"/>
    <property type="match status" value="1"/>
</dbReference>